<name>A0ABS4G8E3_9CLOT</name>
<evidence type="ECO:0000259" key="1">
    <source>
        <dbReference type="Pfam" id="PF14512"/>
    </source>
</evidence>
<comment type="caution">
    <text evidence="2">The sequence shown here is derived from an EMBL/GenBank/DDBJ whole genome shotgun (WGS) entry which is preliminary data.</text>
</comment>
<proteinExistence type="predicted"/>
<accession>A0ABS4G8E3</accession>
<dbReference type="Gene3D" id="3.40.109.30">
    <property type="entry name" value="putative nitroreductase (tm1586), domain 2"/>
    <property type="match status" value="1"/>
</dbReference>
<dbReference type="Proteomes" id="UP001519271">
    <property type="component" value="Unassembled WGS sequence"/>
</dbReference>
<reference evidence="2 3" key="1">
    <citation type="submission" date="2021-03" db="EMBL/GenBank/DDBJ databases">
        <title>Genomic Encyclopedia of Type Strains, Phase IV (KMG-IV): sequencing the most valuable type-strain genomes for metagenomic binning, comparative biology and taxonomic classification.</title>
        <authorList>
            <person name="Goeker M."/>
        </authorList>
    </citation>
    <scope>NUCLEOTIDE SEQUENCE [LARGE SCALE GENOMIC DNA]</scope>
    <source>
        <strain evidence="2 3">DSM 6139</strain>
    </source>
</reference>
<dbReference type="InterPro" id="IPR029478">
    <property type="entry name" value="TM1586_NiRdase"/>
</dbReference>
<keyword evidence="3" id="KW-1185">Reference proteome</keyword>
<dbReference type="Gene3D" id="3.40.109.10">
    <property type="entry name" value="NADH Oxidase"/>
    <property type="match status" value="1"/>
</dbReference>
<evidence type="ECO:0000313" key="2">
    <source>
        <dbReference type="EMBL" id="MBP1920819.1"/>
    </source>
</evidence>
<sequence>MEIMETMKSRHSVRAFNDRKIDSETAGILQSFISKCNEESGLDFKMVLEEPNALDCFKSHLRKFSNAKNYVVLIGKKADDLAEKVGYYGEKVVLKATELRLGTCWVVNTYSKKKCEYELKENEKLVGIIVFGYSDTHGVPHDMKSVEELSRVNGDMPDWFRRGMEAARYAPTSFNQQKFLFTLDGNKVSAKAGIGIGAKIDLGIAKCHFDLCAGDRDWKWIN</sequence>
<feature type="domain" description="Putative nitroreductase TM1586" evidence="1">
    <location>
        <begin position="2"/>
        <end position="213"/>
    </location>
</feature>
<protein>
    <recommendedName>
        <fullName evidence="1">Putative nitroreductase TM1586 domain-containing protein</fullName>
    </recommendedName>
</protein>
<dbReference type="Pfam" id="PF14512">
    <property type="entry name" value="TM1586_NiRdase"/>
    <property type="match status" value="1"/>
</dbReference>
<dbReference type="CDD" id="cd02062">
    <property type="entry name" value="Nitro_FMN_reductase"/>
    <property type="match status" value="1"/>
</dbReference>
<dbReference type="EMBL" id="JAGGKC010000042">
    <property type="protein sequence ID" value="MBP1920819.1"/>
    <property type="molecule type" value="Genomic_DNA"/>
</dbReference>
<dbReference type="InterPro" id="IPR000415">
    <property type="entry name" value="Nitroreductase-like"/>
</dbReference>
<evidence type="ECO:0000313" key="3">
    <source>
        <dbReference type="Proteomes" id="UP001519271"/>
    </source>
</evidence>
<dbReference type="SUPFAM" id="SSF55469">
    <property type="entry name" value="FMN-dependent nitroreductase-like"/>
    <property type="match status" value="1"/>
</dbReference>
<organism evidence="2 3">
    <name type="scientific">Youngiibacter multivorans</name>
    <dbReference type="NCBI Taxonomy" id="937251"/>
    <lineage>
        <taxon>Bacteria</taxon>
        <taxon>Bacillati</taxon>
        <taxon>Bacillota</taxon>
        <taxon>Clostridia</taxon>
        <taxon>Eubacteriales</taxon>
        <taxon>Clostridiaceae</taxon>
        <taxon>Youngiibacter</taxon>
    </lineage>
</organism>
<gene>
    <name evidence="2" type="ORF">J2Z34_003336</name>
</gene>
<dbReference type="RefSeq" id="WP_209460977.1">
    <property type="nucleotide sequence ID" value="NZ_JAGGKC010000042.1"/>
</dbReference>